<dbReference type="Proteomes" id="UP000287651">
    <property type="component" value="Unassembled WGS sequence"/>
</dbReference>
<accession>A0A427ALP2</accession>
<proteinExistence type="predicted"/>
<dbReference type="EMBL" id="AMZH03002007">
    <property type="protein sequence ID" value="RRT77134.1"/>
    <property type="molecule type" value="Genomic_DNA"/>
</dbReference>
<evidence type="ECO:0000313" key="1">
    <source>
        <dbReference type="EMBL" id="RRT77134.1"/>
    </source>
</evidence>
<gene>
    <name evidence="1" type="ORF">B296_00014985</name>
</gene>
<evidence type="ECO:0000313" key="2">
    <source>
        <dbReference type="Proteomes" id="UP000287651"/>
    </source>
</evidence>
<comment type="caution">
    <text evidence="1">The sequence shown here is derived from an EMBL/GenBank/DDBJ whole genome shotgun (WGS) entry which is preliminary data.</text>
</comment>
<dbReference type="AlphaFoldDB" id="A0A427ALP2"/>
<protein>
    <submittedName>
        <fullName evidence="1">Uncharacterized protein</fullName>
    </submittedName>
</protein>
<name>A0A427ALP2_ENSVE</name>
<reference evidence="1 2" key="1">
    <citation type="journal article" date="2014" name="Agronomy (Basel)">
        <title>A Draft Genome Sequence for Ensete ventricosum, the Drought-Tolerant Tree Against Hunger.</title>
        <authorList>
            <person name="Harrison J."/>
            <person name="Moore K.A."/>
            <person name="Paszkiewicz K."/>
            <person name="Jones T."/>
            <person name="Grant M."/>
            <person name="Ambacheew D."/>
            <person name="Muzemil S."/>
            <person name="Studholme D.J."/>
        </authorList>
    </citation>
    <scope>NUCLEOTIDE SEQUENCE [LARGE SCALE GENOMIC DNA]</scope>
</reference>
<sequence>MYDEIETCRVVLCILAMLEDASGEATCALGHEGSARKQTACVQGLPLAGRPPIGWLPAGMTLMGNPPIVAAPSRRRAVTIARG</sequence>
<organism evidence="1 2">
    <name type="scientific">Ensete ventricosum</name>
    <name type="common">Abyssinian banana</name>
    <name type="synonym">Musa ensete</name>
    <dbReference type="NCBI Taxonomy" id="4639"/>
    <lineage>
        <taxon>Eukaryota</taxon>
        <taxon>Viridiplantae</taxon>
        <taxon>Streptophyta</taxon>
        <taxon>Embryophyta</taxon>
        <taxon>Tracheophyta</taxon>
        <taxon>Spermatophyta</taxon>
        <taxon>Magnoliopsida</taxon>
        <taxon>Liliopsida</taxon>
        <taxon>Zingiberales</taxon>
        <taxon>Musaceae</taxon>
        <taxon>Ensete</taxon>
    </lineage>
</organism>